<feature type="domain" description="D-isomer specific 2-hydroxyacid dehydrogenase NAD-binding" evidence="7">
    <location>
        <begin position="141"/>
        <end position="318"/>
    </location>
</feature>
<protein>
    <submittedName>
        <fullName evidence="8">D-3-phosphoglycerate dehydrogenase</fullName>
    </submittedName>
</protein>
<dbReference type="SUPFAM" id="SSF51735">
    <property type="entry name" value="NAD(P)-binding Rossmann-fold domains"/>
    <property type="match status" value="1"/>
</dbReference>
<dbReference type="EMBL" id="VLKL01000001">
    <property type="protein sequence ID" value="TWI11006.1"/>
    <property type="molecule type" value="Genomic_DNA"/>
</dbReference>
<dbReference type="PROSITE" id="PS00065">
    <property type="entry name" value="D_2_HYDROXYACID_DH_1"/>
    <property type="match status" value="1"/>
</dbReference>
<evidence type="ECO:0000313" key="8">
    <source>
        <dbReference type="EMBL" id="TWI11006.1"/>
    </source>
</evidence>
<dbReference type="InterPro" id="IPR036291">
    <property type="entry name" value="NAD(P)-bd_dom_sf"/>
</dbReference>
<evidence type="ECO:0000256" key="5">
    <source>
        <dbReference type="RuleBase" id="RU003719"/>
    </source>
</evidence>
<evidence type="ECO:0000313" key="9">
    <source>
        <dbReference type="Proteomes" id="UP000317176"/>
    </source>
</evidence>
<evidence type="ECO:0000256" key="1">
    <source>
        <dbReference type="ARBA" id="ARBA00005854"/>
    </source>
</evidence>
<feature type="domain" description="D-isomer specific 2-hydroxyacid dehydrogenase catalytic" evidence="6">
    <location>
        <begin position="83"/>
        <end position="350"/>
    </location>
</feature>
<evidence type="ECO:0000256" key="4">
    <source>
        <dbReference type="ARBA" id="ARBA00023027"/>
    </source>
</evidence>
<evidence type="ECO:0000256" key="2">
    <source>
        <dbReference type="ARBA" id="ARBA00022605"/>
    </source>
</evidence>
<dbReference type="GO" id="GO:0051287">
    <property type="term" value="F:NAD binding"/>
    <property type="evidence" value="ECO:0007669"/>
    <property type="project" value="InterPro"/>
</dbReference>
<name>A0A562LTR5_9BRAD</name>
<dbReference type="AlphaFoldDB" id="A0A562LTR5"/>
<dbReference type="PANTHER" id="PTHR42789">
    <property type="entry name" value="D-ISOMER SPECIFIC 2-HYDROXYACID DEHYDROGENASE FAMILY PROTEIN (AFU_ORTHOLOGUE AFUA_6G10090)"/>
    <property type="match status" value="1"/>
</dbReference>
<keyword evidence="2" id="KW-0028">Amino-acid biosynthesis</keyword>
<dbReference type="InterPro" id="IPR006139">
    <property type="entry name" value="D-isomer_2_OHA_DH_cat_dom"/>
</dbReference>
<sequence>MEERAQRRPCGSPRERAGRVLMSVNNKRVVYSNYLANPIYIDILKARPDVRLDRIENESPEDFYAPILSAAHVYQVGAARDELAPHFHVDAAFLKRTPNLLLVSSNGAGFDPVDVEACTEAGVVVVNQSGGNAHSVAEHALAMMLTLSKRIIQSDRRLRRERDVNRNELVGNEVEHKTVGIIGLGNVGRRIAALCKGLLGMKVLAYDPYLSAEVMAERGGEKVELDELLRRSDFVSISCPLNKGSRNMISVREFALMQPHAYFITTARGFIHDEDALLQALRDKRIAGAGLDVWSKEPPPPEHPLLQFDNVLASPHTAGVTIEARQNMGRIAAEQVLETLDGKRPPRIINPEVWPHYAERFKQAFGVTPG</sequence>
<dbReference type="GO" id="GO:0008652">
    <property type="term" value="P:amino acid biosynthetic process"/>
    <property type="evidence" value="ECO:0007669"/>
    <property type="project" value="UniProtKB-KW"/>
</dbReference>
<dbReference type="InterPro" id="IPR006140">
    <property type="entry name" value="D-isomer_DH_NAD-bd"/>
</dbReference>
<evidence type="ECO:0000259" key="6">
    <source>
        <dbReference type="Pfam" id="PF00389"/>
    </source>
</evidence>
<evidence type="ECO:0000259" key="7">
    <source>
        <dbReference type="Pfam" id="PF02826"/>
    </source>
</evidence>
<dbReference type="PANTHER" id="PTHR42789:SF1">
    <property type="entry name" value="D-ISOMER SPECIFIC 2-HYDROXYACID DEHYDROGENASE FAMILY PROTEIN (AFU_ORTHOLOGUE AFUA_6G10090)"/>
    <property type="match status" value="1"/>
</dbReference>
<dbReference type="SUPFAM" id="SSF52283">
    <property type="entry name" value="Formate/glycerate dehydrogenase catalytic domain-like"/>
    <property type="match status" value="1"/>
</dbReference>
<dbReference type="Gene3D" id="3.40.50.720">
    <property type="entry name" value="NAD(P)-binding Rossmann-like Domain"/>
    <property type="match status" value="2"/>
</dbReference>
<reference evidence="8 9" key="1">
    <citation type="journal article" date="2015" name="Stand. Genomic Sci.">
        <title>Genomic Encyclopedia of Bacterial and Archaeal Type Strains, Phase III: the genomes of soil and plant-associated and newly described type strains.</title>
        <authorList>
            <person name="Whitman W.B."/>
            <person name="Woyke T."/>
            <person name="Klenk H.P."/>
            <person name="Zhou Y."/>
            <person name="Lilburn T.G."/>
            <person name="Beck B.J."/>
            <person name="De Vos P."/>
            <person name="Vandamme P."/>
            <person name="Eisen J.A."/>
            <person name="Garrity G."/>
            <person name="Hugenholtz P."/>
            <person name="Kyrpides N.C."/>
        </authorList>
    </citation>
    <scope>NUCLEOTIDE SEQUENCE [LARGE SCALE GENOMIC DNA]</scope>
    <source>
        <strain evidence="8 9">CGMCC 1.10947</strain>
    </source>
</reference>
<dbReference type="GO" id="GO:0016616">
    <property type="term" value="F:oxidoreductase activity, acting on the CH-OH group of donors, NAD or NADP as acceptor"/>
    <property type="evidence" value="ECO:0007669"/>
    <property type="project" value="InterPro"/>
</dbReference>
<dbReference type="Pfam" id="PF00389">
    <property type="entry name" value="2-Hacid_dh"/>
    <property type="match status" value="1"/>
</dbReference>
<dbReference type="Pfam" id="PF02826">
    <property type="entry name" value="2-Hacid_dh_C"/>
    <property type="match status" value="1"/>
</dbReference>
<evidence type="ECO:0000256" key="3">
    <source>
        <dbReference type="ARBA" id="ARBA00023002"/>
    </source>
</evidence>
<dbReference type="FunFam" id="3.40.50.720:FF:000203">
    <property type="entry name" value="D-3-phosphoglycerate dehydrogenase (SerA)"/>
    <property type="match status" value="1"/>
</dbReference>
<comment type="caution">
    <text evidence="8">The sequence shown here is derived from an EMBL/GenBank/DDBJ whole genome shotgun (WGS) entry which is preliminary data.</text>
</comment>
<proteinExistence type="inferred from homology"/>
<keyword evidence="9" id="KW-1185">Reference proteome</keyword>
<comment type="similarity">
    <text evidence="1 5">Belongs to the D-isomer specific 2-hydroxyacid dehydrogenase family.</text>
</comment>
<dbReference type="CDD" id="cd12173">
    <property type="entry name" value="PGDH_4"/>
    <property type="match status" value="1"/>
</dbReference>
<organism evidence="8 9">
    <name type="scientific">Bradyrhizobium daqingense</name>
    <dbReference type="NCBI Taxonomy" id="993502"/>
    <lineage>
        <taxon>Bacteria</taxon>
        <taxon>Pseudomonadati</taxon>
        <taxon>Pseudomonadota</taxon>
        <taxon>Alphaproteobacteria</taxon>
        <taxon>Hyphomicrobiales</taxon>
        <taxon>Nitrobacteraceae</taxon>
        <taxon>Bradyrhizobium</taxon>
    </lineage>
</organism>
<accession>A0A562LTR5</accession>
<gene>
    <name evidence="8" type="ORF">IQ17_00155</name>
</gene>
<dbReference type="InterPro" id="IPR029752">
    <property type="entry name" value="D-isomer_DH_CS1"/>
</dbReference>
<keyword evidence="4" id="KW-0520">NAD</keyword>
<dbReference type="Proteomes" id="UP000317176">
    <property type="component" value="Unassembled WGS sequence"/>
</dbReference>
<keyword evidence="3 5" id="KW-0560">Oxidoreductase</keyword>
<dbReference type="InterPro" id="IPR050857">
    <property type="entry name" value="D-2-hydroxyacid_DH"/>
</dbReference>